<feature type="compositionally biased region" description="Basic and acidic residues" evidence="1">
    <location>
        <begin position="1"/>
        <end position="17"/>
    </location>
</feature>
<feature type="compositionally biased region" description="Low complexity" evidence="1">
    <location>
        <begin position="101"/>
        <end position="112"/>
    </location>
</feature>
<feature type="compositionally biased region" description="Polar residues" evidence="1">
    <location>
        <begin position="23"/>
        <end position="34"/>
    </location>
</feature>
<evidence type="ECO:0000256" key="1">
    <source>
        <dbReference type="SAM" id="MobiDB-lite"/>
    </source>
</evidence>
<dbReference type="AlphaFoldDB" id="A0AAE1KDG2"/>
<proteinExistence type="predicted"/>
<reference evidence="2" key="1">
    <citation type="submission" date="2023-10" db="EMBL/GenBank/DDBJ databases">
        <title>Genome assemblies of two species of porcelain crab, Petrolisthes cinctipes and Petrolisthes manimaculis (Anomura: Porcellanidae).</title>
        <authorList>
            <person name="Angst P."/>
        </authorList>
    </citation>
    <scope>NUCLEOTIDE SEQUENCE</scope>
    <source>
        <strain evidence="2">PB745_01</strain>
        <tissue evidence="2">Gill</tissue>
    </source>
</reference>
<name>A0AAE1KDG2_PETCI</name>
<dbReference type="EMBL" id="JAWQEG010002625">
    <property type="protein sequence ID" value="KAK3870669.1"/>
    <property type="molecule type" value="Genomic_DNA"/>
</dbReference>
<dbReference type="Proteomes" id="UP001286313">
    <property type="component" value="Unassembled WGS sequence"/>
</dbReference>
<accession>A0AAE1KDG2</accession>
<evidence type="ECO:0000313" key="2">
    <source>
        <dbReference type="EMBL" id="KAK3870669.1"/>
    </source>
</evidence>
<comment type="caution">
    <text evidence="2">The sequence shown here is derived from an EMBL/GenBank/DDBJ whole genome shotgun (WGS) entry which is preliminary data.</text>
</comment>
<evidence type="ECO:0000313" key="3">
    <source>
        <dbReference type="Proteomes" id="UP001286313"/>
    </source>
</evidence>
<feature type="compositionally biased region" description="Low complexity" evidence="1">
    <location>
        <begin position="63"/>
        <end position="83"/>
    </location>
</feature>
<feature type="compositionally biased region" description="Polar residues" evidence="1">
    <location>
        <begin position="113"/>
        <end position="131"/>
    </location>
</feature>
<protein>
    <submittedName>
        <fullName evidence="2">Uncharacterized protein</fullName>
    </submittedName>
</protein>
<sequence length="131" mass="14947">MISHWSHEVTKILDSTKQRSQHRYSTYNEVQTRGHTPKAATHRTREGIGQSVSQQHPPPLPSQQQQQQQQQQRQGQRQGQPTNPHHHLHNTNNRGRVNQPTLTTIFTTTPTTSEAGSTNQDLSNRGHNTRP</sequence>
<keyword evidence="3" id="KW-1185">Reference proteome</keyword>
<organism evidence="2 3">
    <name type="scientific">Petrolisthes cinctipes</name>
    <name type="common">Flat porcelain crab</name>
    <dbReference type="NCBI Taxonomy" id="88211"/>
    <lineage>
        <taxon>Eukaryota</taxon>
        <taxon>Metazoa</taxon>
        <taxon>Ecdysozoa</taxon>
        <taxon>Arthropoda</taxon>
        <taxon>Crustacea</taxon>
        <taxon>Multicrustacea</taxon>
        <taxon>Malacostraca</taxon>
        <taxon>Eumalacostraca</taxon>
        <taxon>Eucarida</taxon>
        <taxon>Decapoda</taxon>
        <taxon>Pleocyemata</taxon>
        <taxon>Anomura</taxon>
        <taxon>Galatheoidea</taxon>
        <taxon>Porcellanidae</taxon>
        <taxon>Petrolisthes</taxon>
    </lineage>
</organism>
<gene>
    <name evidence="2" type="ORF">Pcinc_024114</name>
</gene>
<feature type="region of interest" description="Disordered" evidence="1">
    <location>
        <begin position="1"/>
        <end position="131"/>
    </location>
</feature>